<accession>A0A6J4K372</accession>
<evidence type="ECO:0000256" key="1">
    <source>
        <dbReference type="SAM" id="MobiDB-lite"/>
    </source>
</evidence>
<dbReference type="EMBL" id="CADCTR010001410">
    <property type="protein sequence ID" value="CAA9294721.1"/>
    <property type="molecule type" value="Genomic_DNA"/>
</dbReference>
<feature type="region of interest" description="Disordered" evidence="1">
    <location>
        <begin position="1"/>
        <end position="41"/>
    </location>
</feature>
<feature type="non-terminal residue" evidence="2">
    <location>
        <position position="1"/>
    </location>
</feature>
<name>A0A6J4K372_9CHLR</name>
<gene>
    <name evidence="2" type="ORF">AVDCRST_MAG93-4170</name>
</gene>
<feature type="non-terminal residue" evidence="2">
    <location>
        <position position="41"/>
    </location>
</feature>
<reference evidence="2" key="1">
    <citation type="submission" date="2020-02" db="EMBL/GenBank/DDBJ databases">
        <authorList>
            <person name="Meier V. D."/>
        </authorList>
    </citation>
    <scope>NUCLEOTIDE SEQUENCE</scope>
    <source>
        <strain evidence="2">AVDCRST_MAG93</strain>
    </source>
</reference>
<organism evidence="2">
    <name type="scientific">uncultured Chloroflexia bacterium</name>
    <dbReference type="NCBI Taxonomy" id="1672391"/>
    <lineage>
        <taxon>Bacteria</taxon>
        <taxon>Bacillati</taxon>
        <taxon>Chloroflexota</taxon>
        <taxon>Chloroflexia</taxon>
        <taxon>environmental samples</taxon>
    </lineage>
</organism>
<dbReference type="AlphaFoldDB" id="A0A6J4K372"/>
<feature type="compositionally biased region" description="Basic residues" evidence="1">
    <location>
        <begin position="27"/>
        <end position="41"/>
    </location>
</feature>
<proteinExistence type="predicted"/>
<evidence type="ECO:0000313" key="2">
    <source>
        <dbReference type="EMBL" id="CAA9294721.1"/>
    </source>
</evidence>
<feature type="compositionally biased region" description="Low complexity" evidence="1">
    <location>
        <begin position="14"/>
        <end position="26"/>
    </location>
</feature>
<protein>
    <submittedName>
        <fullName evidence="2">Uncharacterized protein</fullName>
    </submittedName>
</protein>
<sequence>WSFRSSSRWRHLSSARSSSRRPTTSRFTRRRGKRTRRPSAA</sequence>